<keyword evidence="6" id="KW-1185">Reference proteome</keyword>
<dbReference type="SUPFAM" id="SSF46785">
    <property type="entry name" value="Winged helix' DNA-binding domain"/>
    <property type="match status" value="1"/>
</dbReference>
<gene>
    <name evidence="5" type="ORF">LQ327_26200</name>
</gene>
<dbReference type="Pfam" id="PF01022">
    <property type="entry name" value="HTH_5"/>
    <property type="match status" value="1"/>
</dbReference>
<dbReference type="EMBL" id="JAJNDB010000006">
    <property type="protein sequence ID" value="MCD2196867.1"/>
    <property type="molecule type" value="Genomic_DNA"/>
</dbReference>
<evidence type="ECO:0000313" key="6">
    <source>
        <dbReference type="Proteomes" id="UP001199469"/>
    </source>
</evidence>
<evidence type="ECO:0000259" key="4">
    <source>
        <dbReference type="PROSITE" id="PS50987"/>
    </source>
</evidence>
<sequence length="119" mass="12925">MGHGTDGMIPTVASEPAVDAVARTMHALATPSRVHLLLRLRTGPRTVGELVDDVGMEQSAVSHQLRVLRHLGLVVGDRDGRQIRYRLHDDHVAQLLDEAVFHVEHLTSGLTDTPGLTDA</sequence>
<reference evidence="5 6" key="1">
    <citation type="submission" date="2021-11" db="EMBL/GenBank/DDBJ databases">
        <title>Draft genome sequence of Actinomycetospora sp. SF1 isolated from the rhizosphere soil.</title>
        <authorList>
            <person name="Duangmal K."/>
            <person name="Chantavorakit T."/>
        </authorList>
    </citation>
    <scope>NUCLEOTIDE SEQUENCE [LARGE SCALE GENOMIC DNA]</scope>
    <source>
        <strain evidence="5 6">TBRC 5722</strain>
    </source>
</reference>
<keyword evidence="1" id="KW-0805">Transcription regulation</keyword>
<name>A0ABS8PG14_9PSEU</name>
<feature type="domain" description="HTH arsR-type" evidence="4">
    <location>
        <begin position="13"/>
        <end position="107"/>
    </location>
</feature>
<organism evidence="5 6">
    <name type="scientific">Actinomycetospora endophytica</name>
    <dbReference type="NCBI Taxonomy" id="2291215"/>
    <lineage>
        <taxon>Bacteria</taxon>
        <taxon>Bacillati</taxon>
        <taxon>Actinomycetota</taxon>
        <taxon>Actinomycetes</taxon>
        <taxon>Pseudonocardiales</taxon>
        <taxon>Pseudonocardiaceae</taxon>
        <taxon>Actinomycetospora</taxon>
    </lineage>
</organism>
<accession>A0ABS8PG14</accession>
<dbReference type="Proteomes" id="UP001199469">
    <property type="component" value="Unassembled WGS sequence"/>
</dbReference>
<dbReference type="Gene3D" id="1.10.10.10">
    <property type="entry name" value="Winged helix-like DNA-binding domain superfamily/Winged helix DNA-binding domain"/>
    <property type="match status" value="1"/>
</dbReference>
<dbReference type="InterPro" id="IPR036388">
    <property type="entry name" value="WH-like_DNA-bd_sf"/>
</dbReference>
<keyword evidence="3" id="KW-0804">Transcription</keyword>
<keyword evidence="2" id="KW-0238">DNA-binding</keyword>
<dbReference type="PANTHER" id="PTHR43132:SF6">
    <property type="entry name" value="HTH-TYPE TRANSCRIPTIONAL REPRESSOR CZRA"/>
    <property type="match status" value="1"/>
</dbReference>
<evidence type="ECO:0000256" key="1">
    <source>
        <dbReference type="ARBA" id="ARBA00023015"/>
    </source>
</evidence>
<dbReference type="InterPro" id="IPR001845">
    <property type="entry name" value="HTH_ArsR_DNA-bd_dom"/>
</dbReference>
<evidence type="ECO:0000256" key="2">
    <source>
        <dbReference type="ARBA" id="ARBA00023125"/>
    </source>
</evidence>
<dbReference type="PROSITE" id="PS50987">
    <property type="entry name" value="HTH_ARSR_2"/>
    <property type="match status" value="1"/>
</dbReference>
<evidence type="ECO:0000256" key="3">
    <source>
        <dbReference type="ARBA" id="ARBA00023163"/>
    </source>
</evidence>
<dbReference type="SMART" id="SM00418">
    <property type="entry name" value="HTH_ARSR"/>
    <property type="match status" value="1"/>
</dbReference>
<comment type="caution">
    <text evidence="5">The sequence shown here is derived from an EMBL/GenBank/DDBJ whole genome shotgun (WGS) entry which is preliminary data.</text>
</comment>
<dbReference type="PRINTS" id="PR00778">
    <property type="entry name" value="HTHARSR"/>
</dbReference>
<dbReference type="CDD" id="cd00090">
    <property type="entry name" value="HTH_ARSR"/>
    <property type="match status" value="1"/>
</dbReference>
<dbReference type="PANTHER" id="PTHR43132">
    <property type="entry name" value="ARSENICAL RESISTANCE OPERON REPRESSOR ARSR-RELATED"/>
    <property type="match status" value="1"/>
</dbReference>
<dbReference type="RefSeq" id="WP_230738735.1">
    <property type="nucleotide sequence ID" value="NZ_JAJNDB010000006.1"/>
</dbReference>
<dbReference type="InterPro" id="IPR051011">
    <property type="entry name" value="Metal_resp_trans_reg"/>
</dbReference>
<proteinExistence type="predicted"/>
<dbReference type="NCBIfam" id="NF033788">
    <property type="entry name" value="HTH_metalloreg"/>
    <property type="match status" value="1"/>
</dbReference>
<dbReference type="InterPro" id="IPR036390">
    <property type="entry name" value="WH_DNA-bd_sf"/>
</dbReference>
<protein>
    <submittedName>
        <fullName evidence="5">Metalloregulator ArsR/SmtB family transcription factor</fullName>
    </submittedName>
</protein>
<evidence type="ECO:0000313" key="5">
    <source>
        <dbReference type="EMBL" id="MCD2196867.1"/>
    </source>
</evidence>
<dbReference type="InterPro" id="IPR011991">
    <property type="entry name" value="ArsR-like_HTH"/>
</dbReference>